<dbReference type="Proteomes" id="UP001055712">
    <property type="component" value="Unassembled WGS sequence"/>
</dbReference>
<sequence length="341" mass="36073">MAAQPDTNIDVVIVSHHDDTSAATTDCDEAIAQALEEEEDLAAAASTASSSAAGSAPQQAVAAAAATVSHFAEADLGQLVPSAPPMTPGASSGVPAGLDAASHGAASLSPRDSRLPELSLQQRDRLTNLPSLLADSPLVRTWSDNLLSSLTLTKPLPQVNSSAAAAAAEGPGSAAGRARLESRLRLYCLVERQVKGDGACQFRALSDQLYRTPRLHAFVRECVCRQLAAHPERYSGFVPGQYSSYLADMARSSTWGDGVTLQAAADHFGLRIMVLASYESGALLFIEPHQQRSSRVLWLSFWAEVHYNSLYHADDPPPPLPDDKLLGSRRLHSLLFGGVAA</sequence>
<evidence type="ECO:0000313" key="5">
    <source>
        <dbReference type="Proteomes" id="UP001055712"/>
    </source>
</evidence>
<feature type="region of interest" description="Disordered" evidence="2">
    <location>
        <begin position="79"/>
        <end position="114"/>
    </location>
</feature>
<comment type="similarity">
    <text evidence="1">Belongs to the peptidase C85 family.</text>
</comment>
<proteinExistence type="inferred from homology"/>
<dbReference type="CDD" id="cd22751">
    <property type="entry name" value="OTU_plant_OTU9-like"/>
    <property type="match status" value="1"/>
</dbReference>
<protein>
    <recommendedName>
        <fullName evidence="3">OTU domain-containing protein</fullName>
    </recommendedName>
</protein>
<feature type="domain" description="OTU" evidence="3">
    <location>
        <begin position="189"/>
        <end position="313"/>
    </location>
</feature>
<dbReference type="EMBL" id="SIDB01000012">
    <property type="protein sequence ID" value="KAI3424973.1"/>
    <property type="molecule type" value="Genomic_DNA"/>
</dbReference>
<dbReference type="PANTHER" id="PTHR12419">
    <property type="entry name" value="OTU DOMAIN CONTAINING PROTEIN"/>
    <property type="match status" value="1"/>
</dbReference>
<evidence type="ECO:0000256" key="1">
    <source>
        <dbReference type="ARBA" id="ARBA00010407"/>
    </source>
</evidence>
<evidence type="ECO:0000256" key="2">
    <source>
        <dbReference type="SAM" id="MobiDB-lite"/>
    </source>
</evidence>
<evidence type="ECO:0000313" key="4">
    <source>
        <dbReference type="EMBL" id="KAI3424973.1"/>
    </source>
</evidence>
<dbReference type="GO" id="GO:0016579">
    <property type="term" value="P:protein deubiquitination"/>
    <property type="evidence" value="ECO:0007669"/>
    <property type="project" value="TreeGrafter"/>
</dbReference>
<reference evidence="4" key="1">
    <citation type="journal article" date="2019" name="Plant J.">
        <title>Chlorella vulgaris genome assembly and annotation reveals the molecular basis for metabolic acclimation to high light conditions.</title>
        <authorList>
            <person name="Cecchin M."/>
            <person name="Marcolungo L."/>
            <person name="Rossato M."/>
            <person name="Girolomoni L."/>
            <person name="Cosentino E."/>
            <person name="Cuine S."/>
            <person name="Li-Beisson Y."/>
            <person name="Delledonne M."/>
            <person name="Ballottari M."/>
        </authorList>
    </citation>
    <scope>NUCLEOTIDE SEQUENCE</scope>
    <source>
        <strain evidence="4">211/11P</strain>
    </source>
</reference>
<dbReference type="Pfam" id="PF02338">
    <property type="entry name" value="OTU"/>
    <property type="match status" value="1"/>
</dbReference>
<reference evidence="4" key="2">
    <citation type="submission" date="2020-11" db="EMBL/GenBank/DDBJ databases">
        <authorList>
            <person name="Cecchin M."/>
            <person name="Marcolungo L."/>
            <person name="Rossato M."/>
            <person name="Girolomoni L."/>
            <person name="Cosentino E."/>
            <person name="Cuine S."/>
            <person name="Li-Beisson Y."/>
            <person name="Delledonne M."/>
            <person name="Ballottari M."/>
        </authorList>
    </citation>
    <scope>NUCLEOTIDE SEQUENCE</scope>
    <source>
        <strain evidence="4">211/11P</strain>
        <tissue evidence="4">Whole cell</tissue>
    </source>
</reference>
<dbReference type="PANTHER" id="PTHR12419:SF111">
    <property type="entry name" value="OVARIAN TUMOR DOMAIN-CONTAINING DEUBIQUITINATING ENZYME 9"/>
    <property type="match status" value="1"/>
</dbReference>
<evidence type="ECO:0000259" key="3">
    <source>
        <dbReference type="PROSITE" id="PS50802"/>
    </source>
</evidence>
<gene>
    <name evidence="4" type="ORF">D9Q98_008354</name>
</gene>
<keyword evidence="5" id="KW-1185">Reference proteome</keyword>
<dbReference type="InterPro" id="IPR038765">
    <property type="entry name" value="Papain-like_cys_pep_sf"/>
</dbReference>
<comment type="caution">
    <text evidence="4">The sequence shown here is derived from an EMBL/GenBank/DDBJ whole genome shotgun (WGS) entry which is preliminary data.</text>
</comment>
<dbReference type="GO" id="GO:0004843">
    <property type="term" value="F:cysteine-type deubiquitinase activity"/>
    <property type="evidence" value="ECO:0007669"/>
    <property type="project" value="TreeGrafter"/>
</dbReference>
<organism evidence="4 5">
    <name type="scientific">Chlorella vulgaris</name>
    <name type="common">Green alga</name>
    <dbReference type="NCBI Taxonomy" id="3077"/>
    <lineage>
        <taxon>Eukaryota</taxon>
        <taxon>Viridiplantae</taxon>
        <taxon>Chlorophyta</taxon>
        <taxon>core chlorophytes</taxon>
        <taxon>Trebouxiophyceae</taxon>
        <taxon>Chlorellales</taxon>
        <taxon>Chlorellaceae</taxon>
        <taxon>Chlorella clade</taxon>
        <taxon>Chlorella</taxon>
    </lineage>
</organism>
<dbReference type="OrthoDB" id="415023at2759"/>
<accession>A0A9D4YT56</accession>
<dbReference type="InterPro" id="IPR050704">
    <property type="entry name" value="Peptidase_C85-like"/>
</dbReference>
<dbReference type="SUPFAM" id="SSF54001">
    <property type="entry name" value="Cysteine proteinases"/>
    <property type="match status" value="1"/>
</dbReference>
<dbReference type="Gene3D" id="3.90.70.80">
    <property type="match status" value="1"/>
</dbReference>
<name>A0A9D4YT56_CHLVU</name>
<dbReference type="AlphaFoldDB" id="A0A9D4YT56"/>
<dbReference type="PROSITE" id="PS50802">
    <property type="entry name" value="OTU"/>
    <property type="match status" value="1"/>
</dbReference>
<dbReference type="InterPro" id="IPR003323">
    <property type="entry name" value="OTU_dom"/>
</dbReference>